<reference evidence="1 2" key="1">
    <citation type="submission" date="2019-09" db="EMBL/GenBank/DDBJ databases">
        <authorList>
            <person name="Chandra G."/>
            <person name="Truman W A."/>
        </authorList>
    </citation>
    <scope>NUCLEOTIDE SEQUENCE [LARGE SCALE GENOMIC DNA]</scope>
    <source>
        <strain evidence="1">PS870</strain>
    </source>
</reference>
<proteinExistence type="predicted"/>
<dbReference type="RefSeq" id="WP_154912607.1">
    <property type="nucleotide sequence ID" value="NZ_CABVIK010000009.1"/>
</dbReference>
<dbReference type="AlphaFoldDB" id="A0A5E7L4C2"/>
<evidence type="ECO:0000313" key="1">
    <source>
        <dbReference type="EMBL" id="VVP08111.1"/>
    </source>
</evidence>
<gene>
    <name evidence="1" type="ORF">PS870_03167</name>
</gene>
<accession>A0A5E7L4C2</accession>
<evidence type="ECO:0000313" key="2">
    <source>
        <dbReference type="Proteomes" id="UP000349468"/>
    </source>
</evidence>
<dbReference type="EMBL" id="CABVIK010000009">
    <property type="protein sequence ID" value="VVP08111.1"/>
    <property type="molecule type" value="Genomic_DNA"/>
</dbReference>
<name>A0A5E7L4C2_PSEFL</name>
<sequence>MNRPVTEQDFRKPEFRGEKPEDYEFREDGAVVRKDRWQTAIHLIRCTVGPKGREFEIADVVKAVEQIAGNWHDADPEEDPGLPMIDLRLSCGTVLTRCERRSLPFTYHWEFGAIDFTSKDFGADVIEWQESPPVPAEPI</sequence>
<organism evidence="1 2">
    <name type="scientific">Pseudomonas fluorescens</name>
    <dbReference type="NCBI Taxonomy" id="294"/>
    <lineage>
        <taxon>Bacteria</taxon>
        <taxon>Pseudomonadati</taxon>
        <taxon>Pseudomonadota</taxon>
        <taxon>Gammaproteobacteria</taxon>
        <taxon>Pseudomonadales</taxon>
        <taxon>Pseudomonadaceae</taxon>
        <taxon>Pseudomonas</taxon>
    </lineage>
</organism>
<protein>
    <submittedName>
        <fullName evidence="1">Uncharacterized protein</fullName>
    </submittedName>
</protein>
<dbReference type="Proteomes" id="UP000349468">
    <property type="component" value="Unassembled WGS sequence"/>
</dbReference>